<dbReference type="InterPro" id="IPR006162">
    <property type="entry name" value="Ppantetheine_attach_site"/>
</dbReference>
<dbReference type="InterPro" id="IPR020806">
    <property type="entry name" value="PKS_PP-bd"/>
</dbReference>
<evidence type="ECO:0000256" key="2">
    <source>
        <dbReference type="ARBA" id="ARBA00022553"/>
    </source>
</evidence>
<reference evidence="5" key="1">
    <citation type="submission" date="2022-10" db="EMBL/GenBank/DDBJ databases">
        <title>The complete genomes of actinobacterial strains from the NBC collection.</title>
        <authorList>
            <person name="Joergensen T.S."/>
            <person name="Alvarez Arevalo M."/>
            <person name="Sterndorff E.B."/>
            <person name="Faurdal D."/>
            <person name="Vuksanovic O."/>
            <person name="Mourched A.-S."/>
            <person name="Charusanti P."/>
            <person name="Shaw S."/>
            <person name="Blin K."/>
            <person name="Weber T."/>
        </authorList>
    </citation>
    <scope>NUCLEOTIDE SEQUENCE</scope>
    <source>
        <strain evidence="5">NBC_00222</strain>
    </source>
</reference>
<dbReference type="SMART" id="SM00823">
    <property type="entry name" value="PKS_PP"/>
    <property type="match status" value="1"/>
</dbReference>
<evidence type="ECO:0000256" key="3">
    <source>
        <dbReference type="SAM" id="MobiDB-lite"/>
    </source>
</evidence>
<dbReference type="CDD" id="cd05930">
    <property type="entry name" value="A_NRPS"/>
    <property type="match status" value="1"/>
</dbReference>
<dbReference type="SUPFAM" id="SSF47336">
    <property type="entry name" value="ACP-like"/>
    <property type="match status" value="1"/>
</dbReference>
<dbReference type="Gene3D" id="3.40.50.12780">
    <property type="entry name" value="N-terminal domain of ligase-like"/>
    <property type="match status" value="1"/>
</dbReference>
<dbReference type="SUPFAM" id="SSF52777">
    <property type="entry name" value="CoA-dependent acyltransferases"/>
    <property type="match status" value="1"/>
</dbReference>
<dbReference type="PROSITE" id="PS00012">
    <property type="entry name" value="PHOSPHOPANTETHEINE"/>
    <property type="match status" value="1"/>
</dbReference>
<dbReference type="InterPro" id="IPR042099">
    <property type="entry name" value="ANL_N_sf"/>
</dbReference>
<dbReference type="PROSITE" id="PS00455">
    <property type="entry name" value="AMP_BINDING"/>
    <property type="match status" value="1"/>
</dbReference>
<dbReference type="NCBIfam" id="TIGR01733">
    <property type="entry name" value="AA-adenyl-dom"/>
    <property type="match status" value="1"/>
</dbReference>
<keyword evidence="1" id="KW-0596">Phosphopantetheine</keyword>
<dbReference type="Pfam" id="PF00501">
    <property type="entry name" value="AMP-binding"/>
    <property type="match status" value="1"/>
</dbReference>
<dbReference type="InterPro" id="IPR000873">
    <property type="entry name" value="AMP-dep_synth/lig_dom"/>
</dbReference>
<dbReference type="Pfam" id="PF00550">
    <property type="entry name" value="PP-binding"/>
    <property type="match status" value="1"/>
</dbReference>
<dbReference type="Gene3D" id="3.30.559.30">
    <property type="entry name" value="Nonribosomal peptide synthetase, condensation domain"/>
    <property type="match status" value="1"/>
</dbReference>
<proteinExistence type="predicted"/>
<dbReference type="Gene3D" id="3.30.300.30">
    <property type="match status" value="1"/>
</dbReference>
<dbReference type="Proteomes" id="UP001432222">
    <property type="component" value="Chromosome"/>
</dbReference>
<evidence type="ECO:0000256" key="1">
    <source>
        <dbReference type="ARBA" id="ARBA00022450"/>
    </source>
</evidence>
<keyword evidence="2" id="KW-0597">Phosphoprotein</keyword>
<dbReference type="Pfam" id="PF13193">
    <property type="entry name" value="AMP-binding_C"/>
    <property type="match status" value="1"/>
</dbReference>
<evidence type="ECO:0000313" key="6">
    <source>
        <dbReference type="Proteomes" id="UP001432222"/>
    </source>
</evidence>
<feature type="domain" description="Carrier" evidence="4">
    <location>
        <begin position="760"/>
        <end position="835"/>
    </location>
</feature>
<dbReference type="PANTHER" id="PTHR45527">
    <property type="entry name" value="NONRIBOSOMAL PEPTIDE SYNTHETASE"/>
    <property type="match status" value="1"/>
</dbReference>
<keyword evidence="6" id="KW-1185">Reference proteome</keyword>
<dbReference type="InterPro" id="IPR020845">
    <property type="entry name" value="AMP-binding_CS"/>
</dbReference>
<dbReference type="RefSeq" id="WP_328958203.1">
    <property type="nucleotide sequence ID" value="NZ_CP108110.1"/>
</dbReference>
<dbReference type="InterPro" id="IPR045851">
    <property type="entry name" value="AMP-bd_C_sf"/>
</dbReference>
<gene>
    <name evidence="5" type="ORF">OHA16_34530</name>
</gene>
<dbReference type="InterPro" id="IPR025110">
    <property type="entry name" value="AMP-bd_C"/>
</dbReference>
<protein>
    <submittedName>
        <fullName evidence="5">Amino acid adenylation domain-containing protein</fullName>
    </submittedName>
</protein>
<dbReference type="InterPro" id="IPR009081">
    <property type="entry name" value="PP-bd_ACP"/>
</dbReference>
<dbReference type="InterPro" id="IPR010071">
    <property type="entry name" value="AA_adenyl_dom"/>
</dbReference>
<feature type="region of interest" description="Disordered" evidence="3">
    <location>
        <begin position="741"/>
        <end position="764"/>
    </location>
</feature>
<feature type="region of interest" description="Disordered" evidence="3">
    <location>
        <begin position="18"/>
        <end position="44"/>
    </location>
</feature>
<organism evidence="5 6">
    <name type="scientific">Kitasatospora purpeofusca</name>
    <dbReference type="NCBI Taxonomy" id="67352"/>
    <lineage>
        <taxon>Bacteria</taxon>
        <taxon>Bacillati</taxon>
        <taxon>Actinomycetota</taxon>
        <taxon>Actinomycetes</taxon>
        <taxon>Kitasatosporales</taxon>
        <taxon>Streptomycetaceae</taxon>
        <taxon>Kitasatospora</taxon>
    </lineage>
</organism>
<evidence type="ECO:0000259" key="4">
    <source>
        <dbReference type="PROSITE" id="PS50075"/>
    </source>
</evidence>
<dbReference type="EMBL" id="CP108110">
    <property type="protein sequence ID" value="WUQ87646.1"/>
    <property type="molecule type" value="Genomic_DNA"/>
</dbReference>
<sequence>MTDTASIRSGARQGHLDGATAIDLATDRPRPTAGPYRPGTERLPLPAATTARLDEVSGSAGVLPSITVLTAWAAVLHRHTGQPELLLGLAADPVTYPATGTGVLPLLLRLRPEAPFAEELARVHAAAAAADTIADADPHTAPPELRAVAGHPGARELREAAPDVALSLERGDGTAGLCLRYNASLLSRSTAVWMLGHCLTLLGEALADPGRPVRELRVQDEPPADTWSLPAPAGFTAPAPAGPGETLVDRFLRTAAAHADRTAVTGPSGTLDYAGLERVTAATARRLRRFGGPGKRVALLCTHDIGAVVGAWSVLRTGAAYVPLDPRQPDGRLTRLLLDVDAAAIVCDPELAERASLLARGRQIVPLDPTDPGPTAEVRPDSATQPDTGEPPTAGPDALAYLLHTSGSTGKPKAVMQTRGNVLAHALTYADRIRLGPGDQVPLLARHTFDAAVMDLYGTLLTGATLHVLDPLLPAPRLRERLAAAGATVLHCTPTVFRHLTGDLAEDAARHEATLGTVRVVVLGGEEAGQHDLRRFLRAFPDGSALVNGLGPTECTLVAQHLAGRADLGGGALPVGGPVEGVRIRLVDADGQPTELRGELEVRGERVAAGYWDQPEVTAAAFGTAPDGTRFYRTGDLVRRRADGALVFLGRRDRQIKIRGHRIEPGEIEAVLRGHPTVAEAVLTVDTRRPTARLVAYVTPATAFPPDAEELGRYLARTLPEHAVPWRVVALERLPLGPTGKLDRAALPAPEEAPADTGDAPNTPTERAVADVWCRVLGIPSARLHSNFIASGGDSIQLLTLLSELQTELGVELDLLEILAAPTVATMAHLIERENRC</sequence>
<dbReference type="InterPro" id="IPR036736">
    <property type="entry name" value="ACP-like_sf"/>
</dbReference>
<accession>A0ABZ1UC46</accession>
<evidence type="ECO:0000313" key="5">
    <source>
        <dbReference type="EMBL" id="WUQ87646.1"/>
    </source>
</evidence>
<feature type="region of interest" description="Disordered" evidence="3">
    <location>
        <begin position="363"/>
        <end position="396"/>
    </location>
</feature>
<name>A0ABZ1UC46_9ACTN</name>
<dbReference type="PROSITE" id="PS50075">
    <property type="entry name" value="CARRIER"/>
    <property type="match status" value="1"/>
</dbReference>
<dbReference type="PANTHER" id="PTHR45527:SF1">
    <property type="entry name" value="FATTY ACID SYNTHASE"/>
    <property type="match status" value="1"/>
</dbReference>
<dbReference type="Gene3D" id="1.10.1200.10">
    <property type="entry name" value="ACP-like"/>
    <property type="match status" value="1"/>
</dbReference>
<dbReference type="SUPFAM" id="SSF56801">
    <property type="entry name" value="Acetyl-CoA synthetase-like"/>
    <property type="match status" value="1"/>
</dbReference>